<evidence type="ECO:0000313" key="3">
    <source>
        <dbReference type="Proteomes" id="UP000183047"/>
    </source>
</evidence>
<evidence type="ECO:0000256" key="1">
    <source>
        <dbReference type="SAM" id="Phobius"/>
    </source>
</evidence>
<protein>
    <submittedName>
        <fullName evidence="2">Uncharacterized protein</fullName>
    </submittedName>
</protein>
<dbReference type="Proteomes" id="UP000183047">
    <property type="component" value="Unassembled WGS sequence"/>
</dbReference>
<keyword evidence="1" id="KW-0472">Membrane</keyword>
<gene>
    <name evidence="2" type="ORF">SAMN02910451_02105</name>
</gene>
<evidence type="ECO:0000313" key="2">
    <source>
        <dbReference type="EMBL" id="SCY30921.1"/>
    </source>
</evidence>
<proteinExistence type="predicted"/>
<name>A0A1G5EVT3_9FIRM</name>
<keyword evidence="3" id="KW-1185">Reference proteome</keyword>
<sequence>MVINTQKTPKSIVKICVIVIAILCTVFFVYRQVHFVKLSEVKQYVENNNQYLNSIAEQLLTEQEETVEIYYSKSSLPKSIDAHKMYFDLRVQEIFVKKNFYDDKDTVCILLKNKNGNYSCGIYYSPDDLLMEYGTPKEGTGDTYEYDGMQEGIRHRYRSEKICDNWYYYEDDTWN</sequence>
<keyword evidence="1" id="KW-0812">Transmembrane</keyword>
<dbReference type="AlphaFoldDB" id="A0A1G5EVT3"/>
<organism evidence="2 3">
    <name type="scientific">Butyrivibrio hungatei</name>
    <dbReference type="NCBI Taxonomy" id="185008"/>
    <lineage>
        <taxon>Bacteria</taxon>
        <taxon>Bacillati</taxon>
        <taxon>Bacillota</taxon>
        <taxon>Clostridia</taxon>
        <taxon>Lachnospirales</taxon>
        <taxon>Lachnospiraceae</taxon>
        <taxon>Butyrivibrio</taxon>
    </lineage>
</organism>
<dbReference type="OrthoDB" id="2004351at2"/>
<dbReference type="EMBL" id="FMUR01000012">
    <property type="protein sequence ID" value="SCY30921.1"/>
    <property type="molecule type" value="Genomic_DNA"/>
</dbReference>
<keyword evidence="1" id="KW-1133">Transmembrane helix</keyword>
<reference evidence="3" key="1">
    <citation type="submission" date="2016-10" db="EMBL/GenBank/DDBJ databases">
        <authorList>
            <person name="Varghese N."/>
            <person name="Submissions S."/>
        </authorList>
    </citation>
    <scope>NUCLEOTIDE SEQUENCE [LARGE SCALE GENOMIC DNA]</scope>
    <source>
        <strain evidence="3">XBD2006</strain>
    </source>
</reference>
<accession>A0A1G5EVT3</accession>
<feature type="transmembrane region" description="Helical" evidence="1">
    <location>
        <begin position="12"/>
        <end position="30"/>
    </location>
</feature>
<dbReference type="RefSeq" id="WP_074462659.1">
    <property type="nucleotide sequence ID" value="NZ_FMUR01000012.1"/>
</dbReference>